<evidence type="ECO:0000256" key="9">
    <source>
        <dbReference type="ARBA" id="ARBA00049535"/>
    </source>
</evidence>
<evidence type="ECO:0000256" key="3">
    <source>
        <dbReference type="ARBA" id="ARBA00022723"/>
    </source>
</evidence>
<protein>
    <recommendedName>
        <fullName evidence="1">ribose-phosphate diphosphokinase</fullName>
        <ecNumber evidence="1">2.7.6.1</ecNumber>
    </recommendedName>
</protein>
<proteinExistence type="predicted"/>
<keyword evidence="4" id="KW-0545">Nucleotide biosynthesis</keyword>
<dbReference type="NCBIfam" id="TIGR01251">
    <property type="entry name" value="ribP_PPkin"/>
    <property type="match status" value="1"/>
</dbReference>
<dbReference type="GO" id="GO:0005524">
    <property type="term" value="F:ATP binding"/>
    <property type="evidence" value="ECO:0007669"/>
    <property type="project" value="UniProtKB-KW"/>
</dbReference>
<keyword evidence="5" id="KW-0547">Nucleotide-binding</keyword>
<dbReference type="GO" id="GO:0006015">
    <property type="term" value="P:5-phosphoribose 1-diphosphate biosynthetic process"/>
    <property type="evidence" value="ECO:0007669"/>
    <property type="project" value="TreeGrafter"/>
</dbReference>
<dbReference type="InterPro" id="IPR029099">
    <property type="entry name" value="Pribosyltran_N"/>
</dbReference>
<dbReference type="GO" id="GO:0000287">
    <property type="term" value="F:magnesium ion binding"/>
    <property type="evidence" value="ECO:0007669"/>
    <property type="project" value="InterPro"/>
</dbReference>
<gene>
    <name evidence="11" type="ORF">Klosneuvirus_3_289</name>
</gene>
<dbReference type="GO" id="GO:0006164">
    <property type="term" value="P:purine nucleotide biosynthetic process"/>
    <property type="evidence" value="ECO:0007669"/>
    <property type="project" value="TreeGrafter"/>
</dbReference>
<dbReference type="Pfam" id="PF13793">
    <property type="entry name" value="Pribosyltran_N"/>
    <property type="match status" value="1"/>
</dbReference>
<keyword evidence="6" id="KW-0418">Kinase</keyword>
<sequence length="356" mass="39468">MALSSEAYEKLVKEITDKVKGELDNPMRKVKLIAGRSNPDLASRISAELKTPLTKTDIKNFANTETFVKIDTVRGCDVFIIGPGGSYEGRSIDVHCMELFQLIGACRANGAEKIHVISPFYPYARSDKHDESGTCIVGSLYAEILERLGVSRIISVDLHAGQEQGFFRRPFDNIYAINEHITHLEKTLFAGLSIEERNKQYILCSPDLGGIKRCEAWAKKLKMKHVLLHKHRNYEVPGTVLDSKLVGSQEEIKGRKVITMDDMCDSFGTSLAGARELMGYGAVGIIVIATHGIFSGEAIDRINNNECIEQVIVTNTLPQVENCQKSKKLQVIDIAPLLAKVIRCVQSGESISKIFK</sequence>
<dbReference type="GO" id="GO:0004749">
    <property type="term" value="F:ribose phosphate diphosphokinase activity"/>
    <property type="evidence" value="ECO:0007669"/>
    <property type="project" value="UniProtKB-EC"/>
</dbReference>
<keyword evidence="7" id="KW-0067">ATP-binding</keyword>
<evidence type="ECO:0000256" key="4">
    <source>
        <dbReference type="ARBA" id="ARBA00022727"/>
    </source>
</evidence>
<dbReference type="PANTHER" id="PTHR10210:SF32">
    <property type="entry name" value="RIBOSE-PHOSPHATE PYROPHOSPHOKINASE 2"/>
    <property type="match status" value="1"/>
</dbReference>
<organism evidence="11">
    <name type="scientific">Klosneuvirus KNV1</name>
    <dbReference type="NCBI Taxonomy" id="1977640"/>
    <lineage>
        <taxon>Viruses</taxon>
        <taxon>Varidnaviria</taxon>
        <taxon>Bamfordvirae</taxon>
        <taxon>Nucleocytoviricota</taxon>
        <taxon>Megaviricetes</taxon>
        <taxon>Imitervirales</taxon>
        <taxon>Mimiviridae</taxon>
        <taxon>Klosneuvirinae</taxon>
        <taxon>Klosneuvirus</taxon>
    </lineage>
</organism>
<dbReference type="PANTHER" id="PTHR10210">
    <property type="entry name" value="RIBOSE-PHOSPHATE DIPHOSPHOKINASE FAMILY MEMBER"/>
    <property type="match status" value="1"/>
</dbReference>
<evidence type="ECO:0000256" key="7">
    <source>
        <dbReference type="ARBA" id="ARBA00022840"/>
    </source>
</evidence>
<evidence type="ECO:0000256" key="8">
    <source>
        <dbReference type="ARBA" id="ARBA00022842"/>
    </source>
</evidence>
<evidence type="ECO:0000256" key="6">
    <source>
        <dbReference type="ARBA" id="ARBA00022777"/>
    </source>
</evidence>
<dbReference type="Pfam" id="PF14572">
    <property type="entry name" value="Pribosyl_synth"/>
    <property type="match status" value="1"/>
</dbReference>
<name>A0A1V0SKK7_9VIRU</name>
<dbReference type="EMBL" id="KY684110">
    <property type="protein sequence ID" value="ARF12154.1"/>
    <property type="molecule type" value="Genomic_DNA"/>
</dbReference>
<dbReference type="InterPro" id="IPR000836">
    <property type="entry name" value="PRTase_dom"/>
</dbReference>
<dbReference type="CDD" id="cd06223">
    <property type="entry name" value="PRTases_typeI"/>
    <property type="match status" value="1"/>
</dbReference>
<feature type="domain" description="Ribose-phosphate pyrophosphokinase N-terminal" evidence="10">
    <location>
        <begin position="30"/>
        <end position="149"/>
    </location>
</feature>
<evidence type="ECO:0000313" key="11">
    <source>
        <dbReference type="EMBL" id="ARF12154.1"/>
    </source>
</evidence>
<keyword evidence="2" id="KW-0808">Transferase</keyword>
<dbReference type="SUPFAM" id="SSF53271">
    <property type="entry name" value="PRTase-like"/>
    <property type="match status" value="1"/>
</dbReference>
<dbReference type="GO" id="GO:0002189">
    <property type="term" value="C:ribose phosphate diphosphokinase complex"/>
    <property type="evidence" value="ECO:0007669"/>
    <property type="project" value="TreeGrafter"/>
</dbReference>
<dbReference type="FunFam" id="3.40.50.2020:FF:000007">
    <property type="entry name" value="Ribose-phosphate pyrophosphokinase"/>
    <property type="match status" value="1"/>
</dbReference>
<dbReference type="EC" id="2.7.6.1" evidence="1"/>
<evidence type="ECO:0000256" key="5">
    <source>
        <dbReference type="ARBA" id="ARBA00022741"/>
    </source>
</evidence>
<evidence type="ECO:0000259" key="10">
    <source>
        <dbReference type="Pfam" id="PF13793"/>
    </source>
</evidence>
<dbReference type="SMART" id="SM01400">
    <property type="entry name" value="Pribosyltran_N"/>
    <property type="match status" value="1"/>
</dbReference>
<comment type="catalytic activity">
    <reaction evidence="9">
        <text>D-ribose 5-phosphate + ATP = 5-phospho-alpha-D-ribose 1-diphosphate + AMP + H(+)</text>
        <dbReference type="Rhea" id="RHEA:15609"/>
        <dbReference type="ChEBI" id="CHEBI:15378"/>
        <dbReference type="ChEBI" id="CHEBI:30616"/>
        <dbReference type="ChEBI" id="CHEBI:58017"/>
        <dbReference type="ChEBI" id="CHEBI:78346"/>
        <dbReference type="ChEBI" id="CHEBI:456215"/>
        <dbReference type="EC" id="2.7.6.1"/>
    </reaction>
</comment>
<evidence type="ECO:0000256" key="1">
    <source>
        <dbReference type="ARBA" id="ARBA00013247"/>
    </source>
</evidence>
<reference evidence="11" key="1">
    <citation type="journal article" date="2017" name="Science">
        <title>Giant viruses with an expanded complement of translation system components.</title>
        <authorList>
            <person name="Schulz F."/>
            <person name="Yutin N."/>
            <person name="Ivanova N.N."/>
            <person name="Ortega D.R."/>
            <person name="Lee T.K."/>
            <person name="Vierheilig J."/>
            <person name="Daims H."/>
            <person name="Horn M."/>
            <person name="Wagner M."/>
            <person name="Jensen G.J."/>
            <person name="Kyrpides N.C."/>
            <person name="Koonin E.V."/>
            <person name="Woyke T."/>
        </authorList>
    </citation>
    <scope>NUCLEOTIDE SEQUENCE</scope>
    <source>
        <strain evidence="11">KNV1</strain>
    </source>
</reference>
<dbReference type="InterPro" id="IPR029057">
    <property type="entry name" value="PRTase-like"/>
</dbReference>
<dbReference type="InterPro" id="IPR005946">
    <property type="entry name" value="Rib-P_diPkinase"/>
</dbReference>
<keyword evidence="8" id="KW-0460">Magnesium</keyword>
<keyword evidence="3" id="KW-0479">Metal-binding</keyword>
<dbReference type="GO" id="GO:0016301">
    <property type="term" value="F:kinase activity"/>
    <property type="evidence" value="ECO:0007669"/>
    <property type="project" value="UniProtKB-KW"/>
</dbReference>
<dbReference type="Gene3D" id="3.40.50.2020">
    <property type="match status" value="2"/>
</dbReference>
<evidence type="ECO:0000256" key="2">
    <source>
        <dbReference type="ARBA" id="ARBA00022679"/>
    </source>
</evidence>
<accession>A0A1V0SKK7</accession>